<comment type="caution">
    <text evidence="1">The sequence shown here is derived from an EMBL/GenBank/DDBJ whole genome shotgun (WGS) entry which is preliminary data.</text>
</comment>
<name>A0AAW2LGM0_9LAMI</name>
<gene>
    <name evidence="1" type="ORF">Sangu_2147400</name>
</gene>
<protein>
    <submittedName>
        <fullName evidence="1">Uncharacterized protein</fullName>
    </submittedName>
</protein>
<accession>A0AAW2LGM0</accession>
<proteinExistence type="predicted"/>
<reference evidence="1" key="1">
    <citation type="submission" date="2020-06" db="EMBL/GenBank/DDBJ databases">
        <authorList>
            <person name="Li T."/>
            <person name="Hu X."/>
            <person name="Zhang T."/>
            <person name="Song X."/>
            <person name="Zhang H."/>
            <person name="Dai N."/>
            <person name="Sheng W."/>
            <person name="Hou X."/>
            <person name="Wei L."/>
        </authorList>
    </citation>
    <scope>NUCLEOTIDE SEQUENCE</scope>
    <source>
        <strain evidence="1">G01</strain>
        <tissue evidence="1">Leaf</tissue>
    </source>
</reference>
<organism evidence="1">
    <name type="scientific">Sesamum angustifolium</name>
    <dbReference type="NCBI Taxonomy" id="2727405"/>
    <lineage>
        <taxon>Eukaryota</taxon>
        <taxon>Viridiplantae</taxon>
        <taxon>Streptophyta</taxon>
        <taxon>Embryophyta</taxon>
        <taxon>Tracheophyta</taxon>
        <taxon>Spermatophyta</taxon>
        <taxon>Magnoliopsida</taxon>
        <taxon>eudicotyledons</taxon>
        <taxon>Gunneridae</taxon>
        <taxon>Pentapetalae</taxon>
        <taxon>asterids</taxon>
        <taxon>lamiids</taxon>
        <taxon>Lamiales</taxon>
        <taxon>Pedaliaceae</taxon>
        <taxon>Sesamum</taxon>
    </lineage>
</organism>
<evidence type="ECO:0000313" key="1">
    <source>
        <dbReference type="EMBL" id="KAL0317331.1"/>
    </source>
</evidence>
<reference evidence="1" key="2">
    <citation type="journal article" date="2024" name="Plant">
        <title>Genomic evolution and insights into agronomic trait innovations of Sesamum species.</title>
        <authorList>
            <person name="Miao H."/>
            <person name="Wang L."/>
            <person name="Qu L."/>
            <person name="Liu H."/>
            <person name="Sun Y."/>
            <person name="Le M."/>
            <person name="Wang Q."/>
            <person name="Wei S."/>
            <person name="Zheng Y."/>
            <person name="Lin W."/>
            <person name="Duan Y."/>
            <person name="Cao H."/>
            <person name="Xiong S."/>
            <person name="Wang X."/>
            <person name="Wei L."/>
            <person name="Li C."/>
            <person name="Ma Q."/>
            <person name="Ju M."/>
            <person name="Zhao R."/>
            <person name="Li G."/>
            <person name="Mu C."/>
            <person name="Tian Q."/>
            <person name="Mei H."/>
            <person name="Zhang T."/>
            <person name="Gao T."/>
            <person name="Zhang H."/>
        </authorList>
    </citation>
    <scope>NUCLEOTIDE SEQUENCE</scope>
    <source>
        <strain evidence="1">G01</strain>
    </source>
</reference>
<sequence>MPSVYQSSRAAFPKRDRCFCGSVVPSYSAMARVRQFTGNLSAITPSVRECQFALQSVPPSPRIEHPTVSFGDNPVEPAIEGVHLPPG</sequence>
<dbReference type="AlphaFoldDB" id="A0AAW2LGM0"/>
<dbReference type="EMBL" id="JACGWK010000014">
    <property type="protein sequence ID" value="KAL0317331.1"/>
    <property type="molecule type" value="Genomic_DNA"/>
</dbReference>